<feature type="region of interest" description="Disordered" evidence="1">
    <location>
        <begin position="1"/>
        <end position="35"/>
    </location>
</feature>
<evidence type="ECO:0000313" key="2">
    <source>
        <dbReference type="EMBL" id="SDX41132.1"/>
    </source>
</evidence>
<organism evidence="2 3">
    <name type="scientific">Litoreibacter albidus</name>
    <dbReference type="NCBI Taxonomy" id="670155"/>
    <lineage>
        <taxon>Bacteria</taxon>
        <taxon>Pseudomonadati</taxon>
        <taxon>Pseudomonadota</taxon>
        <taxon>Alphaproteobacteria</taxon>
        <taxon>Rhodobacterales</taxon>
        <taxon>Roseobacteraceae</taxon>
        <taxon>Litoreibacter</taxon>
    </lineage>
</organism>
<sequence>MRAQADLFGVENSQKRPSETTACKPKVRGAPKSAVASPRKVQFLTIDEVMKRYSVSHATVWRWVKHNEHFPAPVKLSPGTSRWSEDQLIAFENRARSRQSGKRSKTSQKAPV</sequence>
<dbReference type="AlphaFoldDB" id="A0A1H3BGQ1"/>
<accession>A0A1H3BGQ1</accession>
<dbReference type="OrthoDB" id="8452166at2"/>
<dbReference type="InterPro" id="IPR009061">
    <property type="entry name" value="DNA-bd_dom_put_sf"/>
</dbReference>
<protein>
    <submittedName>
        <fullName evidence="2">Transcriptional regulator, AlpA family</fullName>
    </submittedName>
</protein>
<reference evidence="3" key="1">
    <citation type="submission" date="2016-10" db="EMBL/GenBank/DDBJ databases">
        <authorList>
            <person name="Varghese N."/>
            <person name="Submissions S."/>
        </authorList>
    </citation>
    <scope>NUCLEOTIDE SEQUENCE [LARGE SCALE GENOMIC DNA]</scope>
    <source>
        <strain evidence="3">DSM 26922</strain>
    </source>
</reference>
<dbReference type="EMBL" id="FNOI01000007">
    <property type="protein sequence ID" value="SDX41132.1"/>
    <property type="molecule type" value="Genomic_DNA"/>
</dbReference>
<gene>
    <name evidence="2" type="ORF">SAMN04488001_3139</name>
</gene>
<evidence type="ECO:0000313" key="3">
    <source>
        <dbReference type="Proteomes" id="UP000199441"/>
    </source>
</evidence>
<dbReference type="Proteomes" id="UP000199441">
    <property type="component" value="Unassembled WGS sequence"/>
</dbReference>
<feature type="region of interest" description="Disordered" evidence="1">
    <location>
        <begin position="93"/>
        <end position="112"/>
    </location>
</feature>
<keyword evidence="3" id="KW-1185">Reference proteome</keyword>
<dbReference type="STRING" id="670155.SAMN04488001_3139"/>
<dbReference type="Gene3D" id="1.10.238.160">
    <property type="match status" value="1"/>
</dbReference>
<dbReference type="SUPFAM" id="SSF46955">
    <property type="entry name" value="Putative DNA-binding domain"/>
    <property type="match status" value="1"/>
</dbReference>
<feature type="compositionally biased region" description="Basic residues" evidence="1">
    <location>
        <begin position="96"/>
        <end position="106"/>
    </location>
</feature>
<evidence type="ECO:0000256" key="1">
    <source>
        <dbReference type="SAM" id="MobiDB-lite"/>
    </source>
</evidence>
<name>A0A1H3BGQ1_9RHOB</name>
<proteinExistence type="predicted"/>